<evidence type="ECO:0000256" key="6">
    <source>
        <dbReference type="RuleBase" id="RU361156"/>
    </source>
</evidence>
<feature type="chain" id="PRO_5035958490" description="Carboxypeptidase" evidence="6">
    <location>
        <begin position="22"/>
        <end position="469"/>
    </location>
</feature>
<dbReference type="OrthoDB" id="443318at2759"/>
<keyword evidence="3 6" id="KW-0645">Protease</keyword>
<dbReference type="GO" id="GO:0006508">
    <property type="term" value="P:proteolysis"/>
    <property type="evidence" value="ECO:0007669"/>
    <property type="project" value="UniProtKB-KW"/>
</dbReference>
<dbReference type="SUPFAM" id="SSF53474">
    <property type="entry name" value="alpha/beta-Hydrolases"/>
    <property type="match status" value="1"/>
</dbReference>
<dbReference type="EMBL" id="QGMK01001534">
    <property type="protein sequence ID" value="TVY67495.1"/>
    <property type="molecule type" value="Genomic_DNA"/>
</dbReference>
<dbReference type="InterPro" id="IPR029058">
    <property type="entry name" value="AB_hydrolase_fold"/>
</dbReference>
<evidence type="ECO:0000313" key="8">
    <source>
        <dbReference type="Proteomes" id="UP000469558"/>
    </source>
</evidence>
<proteinExistence type="inferred from homology"/>
<dbReference type="AlphaFoldDB" id="A0A8T9BWY1"/>
<keyword evidence="2 6" id="KW-0121">Carboxypeptidase</keyword>
<evidence type="ECO:0000313" key="7">
    <source>
        <dbReference type="EMBL" id="TVY67495.1"/>
    </source>
</evidence>
<dbReference type="Gene3D" id="3.40.50.1820">
    <property type="entry name" value="alpha/beta hydrolase"/>
    <property type="match status" value="1"/>
</dbReference>
<protein>
    <recommendedName>
        <fullName evidence="6">Carboxypeptidase</fullName>
        <ecNumber evidence="6">3.4.16.-</ecNumber>
    </recommendedName>
</protein>
<keyword evidence="4 6" id="KW-0378">Hydrolase</keyword>
<dbReference type="PANTHER" id="PTHR11802:SF453">
    <property type="entry name" value="S1, PUTATIVE-RELATED"/>
    <property type="match status" value="1"/>
</dbReference>
<keyword evidence="8" id="KW-1185">Reference proteome</keyword>
<dbReference type="Pfam" id="PF00450">
    <property type="entry name" value="Peptidase_S10"/>
    <property type="match status" value="1"/>
</dbReference>
<dbReference type="InterPro" id="IPR018202">
    <property type="entry name" value="Ser_caboxypep_ser_AS"/>
</dbReference>
<organism evidence="7 8">
    <name type="scientific">Lachnellula suecica</name>
    <dbReference type="NCBI Taxonomy" id="602035"/>
    <lineage>
        <taxon>Eukaryota</taxon>
        <taxon>Fungi</taxon>
        <taxon>Dikarya</taxon>
        <taxon>Ascomycota</taxon>
        <taxon>Pezizomycotina</taxon>
        <taxon>Leotiomycetes</taxon>
        <taxon>Helotiales</taxon>
        <taxon>Lachnaceae</taxon>
        <taxon>Lachnellula</taxon>
    </lineage>
</organism>
<dbReference type="Proteomes" id="UP000469558">
    <property type="component" value="Unassembled WGS sequence"/>
</dbReference>
<keyword evidence="5" id="KW-0325">Glycoprotein</keyword>
<feature type="signal peptide" evidence="6">
    <location>
        <begin position="1"/>
        <end position="21"/>
    </location>
</feature>
<sequence>MFLKIQVLAISVLAFASTVLSLNIPGGRHSIEERDGVVHNIFEDDATGGTIDFVKNSGVCETTPGVNQYSGYFSVGKNMSMWFWFFEARHNPQSAPLAMWVNGGPGCSSMIGLFQENGPCQFYNNASTPSLNPYSWNEYANMLYVDEPIGTGFSYGTETVNGTVEAAPFVWKLLQSFFKKFPQYECRDFGLFTESYGGHYGPGFAYYFEEQNKAIDAGHLHAEKIDLVALGINNGWYDATIQEKEFINFSVNNSYYPLINQSIADEYLAAYYKGCLPYLQECTAVTGEDTVCSNARTQCGTVDNSFSSYYPDIDFYDIRQPSSAPFPPETYVNYLSDPAIMKAIGAKTNYSECTDSVDDLFGTTGDELSSLVQSGIQVLIWAGDADAVCDWFGGFASTNAIQYSGTSEFVNKTVQNYTVDGVTKGTYKSVENLSWLRVFSSGHEIPAFQPEVALQAFKQTMQKKSISST</sequence>
<evidence type="ECO:0000256" key="4">
    <source>
        <dbReference type="ARBA" id="ARBA00022801"/>
    </source>
</evidence>
<dbReference type="PROSITE" id="PS00560">
    <property type="entry name" value="CARBOXYPEPT_SER_HIS"/>
    <property type="match status" value="1"/>
</dbReference>
<dbReference type="InterPro" id="IPR001563">
    <property type="entry name" value="Peptidase_S10"/>
</dbReference>
<name>A0A8T9BWY1_9HELO</name>
<dbReference type="PANTHER" id="PTHR11802">
    <property type="entry name" value="SERINE PROTEASE FAMILY S10 SERINE CARBOXYPEPTIDASE"/>
    <property type="match status" value="1"/>
</dbReference>
<comment type="caution">
    <text evidence="7">The sequence shown here is derived from an EMBL/GenBank/DDBJ whole genome shotgun (WGS) entry which is preliminary data.</text>
</comment>
<evidence type="ECO:0000256" key="3">
    <source>
        <dbReference type="ARBA" id="ARBA00022670"/>
    </source>
</evidence>
<dbReference type="PRINTS" id="PR00724">
    <property type="entry name" value="CRBOXYPTASEC"/>
</dbReference>
<keyword evidence="6" id="KW-0732">Signal</keyword>
<dbReference type="InterPro" id="IPR033124">
    <property type="entry name" value="Ser_caboxypep_his_AS"/>
</dbReference>
<dbReference type="GO" id="GO:0000324">
    <property type="term" value="C:fungal-type vacuole"/>
    <property type="evidence" value="ECO:0007669"/>
    <property type="project" value="TreeGrafter"/>
</dbReference>
<accession>A0A8T9BWY1</accession>
<evidence type="ECO:0000256" key="5">
    <source>
        <dbReference type="ARBA" id="ARBA00023180"/>
    </source>
</evidence>
<evidence type="ECO:0000256" key="2">
    <source>
        <dbReference type="ARBA" id="ARBA00022645"/>
    </source>
</evidence>
<dbReference type="GO" id="GO:0004185">
    <property type="term" value="F:serine-type carboxypeptidase activity"/>
    <property type="evidence" value="ECO:0007669"/>
    <property type="project" value="UniProtKB-UniRule"/>
</dbReference>
<comment type="similarity">
    <text evidence="1 6">Belongs to the peptidase S10 family.</text>
</comment>
<dbReference type="PROSITE" id="PS00131">
    <property type="entry name" value="CARBOXYPEPT_SER_SER"/>
    <property type="match status" value="1"/>
</dbReference>
<reference evidence="7 8" key="1">
    <citation type="submission" date="2018-05" db="EMBL/GenBank/DDBJ databases">
        <title>Genome sequencing and assembly of the regulated plant pathogen Lachnellula willkommii and related sister species for the development of diagnostic species identification markers.</title>
        <authorList>
            <person name="Giroux E."/>
            <person name="Bilodeau G."/>
        </authorList>
    </citation>
    <scope>NUCLEOTIDE SEQUENCE [LARGE SCALE GENOMIC DNA]</scope>
    <source>
        <strain evidence="7 8">CBS 268.59</strain>
    </source>
</reference>
<evidence type="ECO:0000256" key="1">
    <source>
        <dbReference type="ARBA" id="ARBA00009431"/>
    </source>
</evidence>
<dbReference type="EC" id="3.4.16.-" evidence="6"/>
<gene>
    <name evidence="7" type="primary">CPS1_2</name>
    <name evidence="7" type="ORF">LSUE1_G006599</name>
</gene>